<accession>A0A9D4PC73</accession>
<gene>
    <name evidence="2" type="ORF">HPB52_004815</name>
</gene>
<protein>
    <submittedName>
        <fullName evidence="2">Uncharacterized protein</fullName>
    </submittedName>
</protein>
<reference evidence="2" key="1">
    <citation type="journal article" date="2020" name="Cell">
        <title>Large-Scale Comparative Analyses of Tick Genomes Elucidate Their Genetic Diversity and Vector Capacities.</title>
        <authorList>
            <consortium name="Tick Genome and Microbiome Consortium (TIGMIC)"/>
            <person name="Jia N."/>
            <person name="Wang J."/>
            <person name="Shi W."/>
            <person name="Du L."/>
            <person name="Sun Y."/>
            <person name="Zhan W."/>
            <person name="Jiang J.F."/>
            <person name="Wang Q."/>
            <person name="Zhang B."/>
            <person name="Ji P."/>
            <person name="Bell-Sakyi L."/>
            <person name="Cui X.M."/>
            <person name="Yuan T.T."/>
            <person name="Jiang B.G."/>
            <person name="Yang W.F."/>
            <person name="Lam T.T."/>
            <person name="Chang Q.C."/>
            <person name="Ding S.J."/>
            <person name="Wang X.J."/>
            <person name="Zhu J.G."/>
            <person name="Ruan X.D."/>
            <person name="Zhao L."/>
            <person name="Wei J.T."/>
            <person name="Ye R.Z."/>
            <person name="Que T.C."/>
            <person name="Du C.H."/>
            <person name="Zhou Y.H."/>
            <person name="Cheng J.X."/>
            <person name="Dai P.F."/>
            <person name="Guo W.B."/>
            <person name="Han X.H."/>
            <person name="Huang E.J."/>
            <person name="Li L.F."/>
            <person name="Wei W."/>
            <person name="Gao Y.C."/>
            <person name="Liu J.Z."/>
            <person name="Shao H.Z."/>
            <person name="Wang X."/>
            <person name="Wang C.C."/>
            <person name="Yang T.C."/>
            <person name="Huo Q.B."/>
            <person name="Li W."/>
            <person name="Chen H.Y."/>
            <person name="Chen S.E."/>
            <person name="Zhou L.G."/>
            <person name="Ni X.B."/>
            <person name="Tian J.H."/>
            <person name="Sheng Y."/>
            <person name="Liu T."/>
            <person name="Pan Y.S."/>
            <person name="Xia L.Y."/>
            <person name="Li J."/>
            <person name="Zhao F."/>
            <person name="Cao W.C."/>
        </authorList>
    </citation>
    <scope>NUCLEOTIDE SEQUENCE</scope>
    <source>
        <strain evidence="2">Rsan-2018</strain>
    </source>
</reference>
<organism evidence="2 3">
    <name type="scientific">Rhipicephalus sanguineus</name>
    <name type="common">Brown dog tick</name>
    <name type="synonym">Ixodes sanguineus</name>
    <dbReference type="NCBI Taxonomy" id="34632"/>
    <lineage>
        <taxon>Eukaryota</taxon>
        <taxon>Metazoa</taxon>
        <taxon>Ecdysozoa</taxon>
        <taxon>Arthropoda</taxon>
        <taxon>Chelicerata</taxon>
        <taxon>Arachnida</taxon>
        <taxon>Acari</taxon>
        <taxon>Parasitiformes</taxon>
        <taxon>Ixodida</taxon>
        <taxon>Ixodoidea</taxon>
        <taxon>Ixodidae</taxon>
        <taxon>Rhipicephalinae</taxon>
        <taxon>Rhipicephalus</taxon>
        <taxon>Rhipicephalus</taxon>
    </lineage>
</organism>
<sequence>MIAPRKPTTAEPAGSPARVEEADQAGTTAAWACGLGAATTQDSTTHPGMAKGRCGATCLWTVAVPRLHGLGGRCGGPGGPVANTSRREILRHPLPGRHARGADKETSTKRASGVPAPLGQRSDADLAALCRRRAG</sequence>
<evidence type="ECO:0000313" key="2">
    <source>
        <dbReference type="EMBL" id="KAH7935227.1"/>
    </source>
</evidence>
<keyword evidence="3" id="KW-1185">Reference proteome</keyword>
<evidence type="ECO:0000256" key="1">
    <source>
        <dbReference type="SAM" id="MobiDB-lite"/>
    </source>
</evidence>
<dbReference type="Proteomes" id="UP000821837">
    <property type="component" value="Unassembled WGS sequence"/>
</dbReference>
<evidence type="ECO:0000313" key="3">
    <source>
        <dbReference type="Proteomes" id="UP000821837"/>
    </source>
</evidence>
<feature type="region of interest" description="Disordered" evidence="1">
    <location>
        <begin position="1"/>
        <end position="25"/>
    </location>
</feature>
<reference evidence="2" key="2">
    <citation type="submission" date="2021-09" db="EMBL/GenBank/DDBJ databases">
        <authorList>
            <person name="Jia N."/>
            <person name="Wang J."/>
            <person name="Shi W."/>
            <person name="Du L."/>
            <person name="Sun Y."/>
            <person name="Zhan W."/>
            <person name="Jiang J."/>
            <person name="Wang Q."/>
            <person name="Zhang B."/>
            <person name="Ji P."/>
            <person name="Sakyi L.B."/>
            <person name="Cui X."/>
            <person name="Yuan T."/>
            <person name="Jiang B."/>
            <person name="Yang W."/>
            <person name="Lam T.T.-Y."/>
            <person name="Chang Q."/>
            <person name="Ding S."/>
            <person name="Wang X."/>
            <person name="Zhu J."/>
            <person name="Ruan X."/>
            <person name="Zhao L."/>
            <person name="Wei J."/>
            <person name="Que T."/>
            <person name="Du C."/>
            <person name="Cheng J."/>
            <person name="Dai P."/>
            <person name="Han X."/>
            <person name="Huang E."/>
            <person name="Gao Y."/>
            <person name="Liu J."/>
            <person name="Shao H."/>
            <person name="Ye R."/>
            <person name="Li L."/>
            <person name="Wei W."/>
            <person name="Wang X."/>
            <person name="Wang C."/>
            <person name="Huo Q."/>
            <person name="Li W."/>
            <person name="Guo W."/>
            <person name="Chen H."/>
            <person name="Chen S."/>
            <person name="Zhou L."/>
            <person name="Zhou L."/>
            <person name="Ni X."/>
            <person name="Tian J."/>
            <person name="Zhou Y."/>
            <person name="Sheng Y."/>
            <person name="Liu T."/>
            <person name="Pan Y."/>
            <person name="Xia L."/>
            <person name="Li J."/>
            <person name="Zhao F."/>
            <person name="Cao W."/>
        </authorList>
    </citation>
    <scope>NUCLEOTIDE SEQUENCE</scope>
    <source>
        <strain evidence="2">Rsan-2018</strain>
        <tissue evidence="2">Larvae</tissue>
    </source>
</reference>
<comment type="caution">
    <text evidence="2">The sequence shown here is derived from an EMBL/GenBank/DDBJ whole genome shotgun (WGS) entry which is preliminary data.</text>
</comment>
<feature type="region of interest" description="Disordered" evidence="1">
    <location>
        <begin position="93"/>
        <end position="125"/>
    </location>
</feature>
<proteinExistence type="predicted"/>
<name>A0A9D4PC73_RHISA</name>
<dbReference type="EMBL" id="JABSTV010001255">
    <property type="protein sequence ID" value="KAH7935227.1"/>
    <property type="molecule type" value="Genomic_DNA"/>
</dbReference>
<dbReference type="AlphaFoldDB" id="A0A9D4PC73"/>